<dbReference type="EMBL" id="KE356561">
    <property type="protein sequence ID" value="ERG95356.1"/>
    <property type="molecule type" value="Genomic_DNA"/>
</dbReference>
<sequence>MYVDTANRCIIVLQILYFSTVTHTRSDDQMSAMRQPPSEKGRLFDVVQYMILYFLLGLIQRSSILIGKYSYQGSSIDILILRLSSVVLLTPISQTLRVPMGVFNILGTVQQKLHLMNRCLGLNIMRVSGMRIQLMHIPHKQQLIRFKNTICCCSS</sequence>
<organism evidence="1 2">
    <name type="scientific">Haloquadratum walsbyi J07HQW2</name>
    <dbReference type="NCBI Taxonomy" id="1238425"/>
    <lineage>
        <taxon>Archaea</taxon>
        <taxon>Methanobacteriati</taxon>
        <taxon>Methanobacteriota</taxon>
        <taxon>Stenosarchaea group</taxon>
        <taxon>Halobacteria</taxon>
        <taxon>Halobacteriales</taxon>
        <taxon>Haloferacaceae</taxon>
        <taxon>Haloquadratum</taxon>
    </lineage>
</organism>
<accession>U1PSM4</accession>
<gene>
    <name evidence="1" type="ORF">J07HQW2_01811</name>
</gene>
<dbReference type="HOGENOM" id="CLU_1691518_0_0_2"/>
<reference evidence="1 2" key="1">
    <citation type="journal article" date="2013" name="PLoS ONE">
        <title>Assembly-driven community genomics of a hypersaline microbial ecosystem.</title>
        <authorList>
            <person name="Podell S."/>
            <person name="Ugalde J.A."/>
            <person name="Narasingarao P."/>
            <person name="Banfield J.F."/>
            <person name="Heidelberg K.B."/>
            <person name="Allen E.E."/>
        </authorList>
    </citation>
    <scope>NUCLEOTIDE SEQUENCE [LARGE SCALE GENOMIC DNA]</scope>
    <source>
        <strain evidence="2">J07HQW2</strain>
    </source>
</reference>
<evidence type="ECO:0000313" key="2">
    <source>
        <dbReference type="Proteomes" id="UP000030710"/>
    </source>
</evidence>
<proteinExistence type="predicted"/>
<protein>
    <submittedName>
        <fullName evidence="1">Uncharacterized protein</fullName>
    </submittedName>
</protein>
<name>U1PSM4_9EURY</name>
<evidence type="ECO:0000313" key="1">
    <source>
        <dbReference type="EMBL" id="ERG95356.1"/>
    </source>
</evidence>
<dbReference type="AlphaFoldDB" id="U1PSM4"/>
<dbReference type="Proteomes" id="UP000030710">
    <property type="component" value="Unassembled WGS sequence"/>
</dbReference>